<protein>
    <submittedName>
        <fullName evidence="1">Putative transposase for insertion sequence element domain protein</fullName>
    </submittedName>
</protein>
<dbReference type="Proteomes" id="UP000032522">
    <property type="component" value="Unassembled WGS sequence"/>
</dbReference>
<proteinExistence type="predicted"/>
<dbReference type="PATRIC" id="fig|1462.6.peg.1091"/>
<organism evidence="1 2">
    <name type="scientific">Geobacillus kaustophilus</name>
    <dbReference type="NCBI Taxonomy" id="1462"/>
    <lineage>
        <taxon>Bacteria</taxon>
        <taxon>Bacillati</taxon>
        <taxon>Bacillota</taxon>
        <taxon>Bacilli</taxon>
        <taxon>Bacillales</taxon>
        <taxon>Anoxybacillaceae</taxon>
        <taxon>Geobacillus</taxon>
        <taxon>Geobacillus thermoleovorans group</taxon>
    </lineage>
</organism>
<reference evidence="1 2" key="1">
    <citation type="submission" date="2015-01" db="EMBL/GenBank/DDBJ databases">
        <authorList>
            <person name="Filippidou S."/>
            <person name="Jeanneret N."/>
            <person name="Russel-Delif L."/>
            <person name="Junier T."/>
            <person name="Wunderlin T."/>
            <person name="Molina V."/>
            <person name="Johnson S.L."/>
            <person name="Davenport K.W."/>
            <person name="Chain P.S."/>
            <person name="Dorador C."/>
            <person name="Junier P."/>
        </authorList>
    </citation>
    <scope>NUCLEOTIDE SEQUENCE [LARGE SCALE GENOMIC DNA]</scope>
    <source>
        <strain evidence="1 2">Et7/4</strain>
    </source>
</reference>
<dbReference type="AlphaFoldDB" id="A0A0D8BT34"/>
<accession>A0A0D8BT34</accession>
<name>A0A0D8BT34_GEOKU</name>
<dbReference type="PANTHER" id="PTHR35004:SF6">
    <property type="entry name" value="TRANSPOSASE"/>
    <property type="match status" value="1"/>
</dbReference>
<evidence type="ECO:0000313" key="2">
    <source>
        <dbReference type="Proteomes" id="UP000032522"/>
    </source>
</evidence>
<dbReference type="PANTHER" id="PTHR35004">
    <property type="entry name" value="TRANSPOSASE RV3428C-RELATED"/>
    <property type="match status" value="1"/>
</dbReference>
<dbReference type="EMBL" id="JYBP01000003">
    <property type="protein sequence ID" value="KJE27164.1"/>
    <property type="molecule type" value="Genomic_DNA"/>
</dbReference>
<evidence type="ECO:0000313" key="1">
    <source>
        <dbReference type="EMBL" id="KJE27164.1"/>
    </source>
</evidence>
<comment type="caution">
    <text evidence="1">The sequence shown here is derived from an EMBL/GenBank/DDBJ whole genome shotgun (WGS) entry which is preliminary data.</text>
</comment>
<sequence>MFVFKSQAHLLVMNPIQYIMDHFYVGTSFESIEELNFLLHRWLDQVANRKPNATTGIPPQEWAEEQLKPLPQKDYDTSYLSYRKVHWDGSFSYKGEQWLLSAEYAGKEILVKERLNGDIRLYFRGEEISHVDQQKKVMAFAEKIKKKQTEMAATISPVSVEVDTRPLSVYDAFLRGESS</sequence>
<gene>
    <name evidence="1" type="ORF">LG52_929</name>
</gene>